<accession>A0A6N7Z1K6</accession>
<evidence type="ECO:0000313" key="2">
    <source>
        <dbReference type="Proteomes" id="UP000440096"/>
    </source>
</evidence>
<dbReference type="OrthoDB" id="7876709at2"/>
<evidence type="ECO:0000313" key="1">
    <source>
        <dbReference type="EMBL" id="MTD55293.1"/>
    </source>
</evidence>
<gene>
    <name evidence="1" type="ORF">GKO32_15090</name>
</gene>
<dbReference type="Proteomes" id="UP000440096">
    <property type="component" value="Unassembled WGS sequence"/>
</dbReference>
<dbReference type="AlphaFoldDB" id="A0A6N7Z1K6"/>
<proteinExistence type="predicted"/>
<organism evidence="1 2">
    <name type="scientific">Amycolatopsis pithecellobii</name>
    <dbReference type="NCBI Taxonomy" id="664692"/>
    <lineage>
        <taxon>Bacteria</taxon>
        <taxon>Bacillati</taxon>
        <taxon>Actinomycetota</taxon>
        <taxon>Actinomycetes</taxon>
        <taxon>Pseudonocardiales</taxon>
        <taxon>Pseudonocardiaceae</taxon>
        <taxon>Amycolatopsis</taxon>
    </lineage>
</organism>
<dbReference type="RefSeq" id="WP_154757489.1">
    <property type="nucleotide sequence ID" value="NZ_WMBA01000019.1"/>
</dbReference>
<keyword evidence="2" id="KW-1185">Reference proteome</keyword>
<sequence length="124" mass="14242">MTTNYDQFPDLAGVYLEDSYVLGIREEPSMLSFALEAVLTPQHPRYRPPQPDEQYCYAKANLLFTEVSEVRWLERSALVFTDATGEADLGNIDTMTQNNDHYELSGDWGQVQIYTREPPRLAFT</sequence>
<name>A0A6N7Z1K6_9PSEU</name>
<comment type="caution">
    <text evidence="1">The sequence shown here is derived from an EMBL/GenBank/DDBJ whole genome shotgun (WGS) entry which is preliminary data.</text>
</comment>
<reference evidence="1 2" key="1">
    <citation type="submission" date="2019-11" db="EMBL/GenBank/DDBJ databases">
        <title>Draft genome of Amycolatopsis RM579.</title>
        <authorList>
            <person name="Duangmal K."/>
            <person name="Mingma R."/>
        </authorList>
    </citation>
    <scope>NUCLEOTIDE SEQUENCE [LARGE SCALE GENOMIC DNA]</scope>
    <source>
        <strain evidence="1 2">RM579</strain>
    </source>
</reference>
<dbReference type="EMBL" id="WMBA01000019">
    <property type="protein sequence ID" value="MTD55293.1"/>
    <property type="molecule type" value="Genomic_DNA"/>
</dbReference>
<protein>
    <submittedName>
        <fullName evidence="1">Uncharacterized protein</fullName>
    </submittedName>
</protein>